<reference evidence="2 3" key="1">
    <citation type="submission" date="2022-01" db="EMBL/GenBank/DDBJ databases">
        <authorList>
            <person name="Xiong W."/>
            <person name="Schranz E."/>
        </authorList>
    </citation>
    <scope>NUCLEOTIDE SEQUENCE [LARGE SCALE GENOMIC DNA]</scope>
</reference>
<keyword evidence="1" id="KW-0378">Hydrolase</keyword>
<dbReference type="EC" id="3.1.22.-" evidence="1"/>
<dbReference type="InterPro" id="IPR033309">
    <property type="entry name" value="Mus81"/>
</dbReference>
<name>A0AAU9P640_9ASTR</name>
<keyword evidence="1" id="KW-0539">Nucleus</keyword>
<dbReference type="EMBL" id="CAKMRJ010005523">
    <property type="protein sequence ID" value="CAH1445624.1"/>
    <property type="molecule type" value="Genomic_DNA"/>
</dbReference>
<keyword evidence="1" id="KW-0479">Metal-binding</keyword>
<keyword evidence="1" id="KW-0233">DNA recombination</keyword>
<comment type="caution">
    <text evidence="2">The sequence shown here is derived from an EMBL/GenBank/DDBJ whole genome shotgun (WGS) entry which is preliminary data.</text>
</comment>
<dbReference type="Proteomes" id="UP001157418">
    <property type="component" value="Unassembled WGS sequence"/>
</dbReference>
<keyword evidence="1" id="KW-0255">Endonuclease</keyword>
<keyword evidence="1" id="KW-0460">Magnesium</keyword>
<dbReference type="GO" id="GO:0006308">
    <property type="term" value="P:DNA catabolic process"/>
    <property type="evidence" value="ECO:0007669"/>
    <property type="project" value="UniProtKB-UniRule"/>
</dbReference>
<evidence type="ECO:0000256" key="1">
    <source>
        <dbReference type="RuleBase" id="RU369042"/>
    </source>
</evidence>
<accession>A0AAU9P640</accession>
<dbReference type="GO" id="GO:0005634">
    <property type="term" value="C:nucleus"/>
    <property type="evidence" value="ECO:0007669"/>
    <property type="project" value="UniProtKB-SubCell"/>
</dbReference>
<comment type="subcellular location">
    <subcellularLocation>
        <location evidence="1">Nucleus</location>
    </subcellularLocation>
</comment>
<dbReference type="SUPFAM" id="SSF52980">
    <property type="entry name" value="Restriction endonuclease-like"/>
    <property type="match status" value="1"/>
</dbReference>
<evidence type="ECO:0000313" key="3">
    <source>
        <dbReference type="Proteomes" id="UP001157418"/>
    </source>
</evidence>
<dbReference type="GO" id="GO:0031573">
    <property type="term" value="P:mitotic intra-S DNA damage checkpoint signaling"/>
    <property type="evidence" value="ECO:0007669"/>
    <property type="project" value="TreeGrafter"/>
</dbReference>
<sequence>MRCGLKRLIYLVEGDPNALESAESIKTACMTTEILEGFDVQRTSGLGDTLRKYGYLTQYYKSLANEEEHVNFPICPPFDQFIERCQELR</sequence>
<keyword evidence="1" id="KW-0227">DNA damage</keyword>
<dbReference type="GO" id="GO:0008821">
    <property type="term" value="F:crossover junction DNA endonuclease activity"/>
    <property type="evidence" value="ECO:0007669"/>
    <property type="project" value="UniProtKB-UniRule"/>
</dbReference>
<organism evidence="2 3">
    <name type="scientific">Lactuca virosa</name>
    <dbReference type="NCBI Taxonomy" id="75947"/>
    <lineage>
        <taxon>Eukaryota</taxon>
        <taxon>Viridiplantae</taxon>
        <taxon>Streptophyta</taxon>
        <taxon>Embryophyta</taxon>
        <taxon>Tracheophyta</taxon>
        <taxon>Spermatophyta</taxon>
        <taxon>Magnoliopsida</taxon>
        <taxon>eudicotyledons</taxon>
        <taxon>Gunneridae</taxon>
        <taxon>Pentapetalae</taxon>
        <taxon>asterids</taxon>
        <taxon>campanulids</taxon>
        <taxon>Asterales</taxon>
        <taxon>Asteraceae</taxon>
        <taxon>Cichorioideae</taxon>
        <taxon>Cichorieae</taxon>
        <taxon>Lactucinae</taxon>
        <taxon>Lactuca</taxon>
    </lineage>
</organism>
<evidence type="ECO:0000313" key="2">
    <source>
        <dbReference type="EMBL" id="CAH1445624.1"/>
    </source>
</evidence>
<dbReference type="GO" id="GO:0046872">
    <property type="term" value="F:metal ion binding"/>
    <property type="evidence" value="ECO:0007669"/>
    <property type="project" value="UniProtKB-UniRule"/>
</dbReference>
<dbReference type="GO" id="GO:0003677">
    <property type="term" value="F:DNA binding"/>
    <property type="evidence" value="ECO:0007669"/>
    <property type="project" value="UniProtKB-UniRule"/>
</dbReference>
<dbReference type="GO" id="GO:0000727">
    <property type="term" value="P:double-strand break repair via break-induced replication"/>
    <property type="evidence" value="ECO:0007669"/>
    <property type="project" value="UniProtKB-UniRule"/>
</dbReference>
<dbReference type="GO" id="GO:0048476">
    <property type="term" value="C:Holliday junction resolvase complex"/>
    <property type="evidence" value="ECO:0007669"/>
    <property type="project" value="UniProtKB-UniRule"/>
</dbReference>
<proteinExistence type="inferred from homology"/>
<dbReference type="InterPro" id="IPR011335">
    <property type="entry name" value="Restrct_endonuc-II-like"/>
</dbReference>
<comment type="function">
    <text evidence="1">Interacts with EME1 to form a DNA structure-specific endonuclease with substrate preference for branched DNA structures with a 5'-end at the branch nick. Typical substrates include 3'-flap structures, D-loops, replication forks and nicked Holliday junctions. May be required in mitosis for the processing of stalled or collapsed replication fork intermediates. May be required in meiosis for the repair of meiosis-specific double strand breaks subsequent to single-end invasion (SEI).</text>
</comment>
<dbReference type="AlphaFoldDB" id="A0AAU9P640"/>
<gene>
    <name evidence="2" type="ORF">LVIROSA_LOCUS31378</name>
</gene>
<protein>
    <recommendedName>
        <fullName evidence="1">Crossover junction endonuclease MUS81</fullName>
        <ecNumber evidence="1">3.1.22.-</ecNumber>
    </recommendedName>
</protein>
<keyword evidence="1" id="KW-0234">DNA repair</keyword>
<keyword evidence="3" id="KW-1185">Reference proteome</keyword>
<dbReference type="GO" id="GO:0048257">
    <property type="term" value="F:3'-flap endonuclease activity"/>
    <property type="evidence" value="ECO:0007669"/>
    <property type="project" value="TreeGrafter"/>
</dbReference>
<comment type="cofactor">
    <cofactor evidence="1">
        <name>Mg(2+)</name>
        <dbReference type="ChEBI" id="CHEBI:18420"/>
    </cofactor>
</comment>
<dbReference type="PANTHER" id="PTHR13451">
    <property type="entry name" value="CLASS II CROSSOVER JUNCTION ENDONUCLEASE MUS81"/>
    <property type="match status" value="1"/>
</dbReference>
<comment type="similarity">
    <text evidence="1">Belongs to the XPF family.</text>
</comment>
<dbReference type="GO" id="GO:0000712">
    <property type="term" value="P:resolution of meiotic recombination intermediates"/>
    <property type="evidence" value="ECO:0007669"/>
    <property type="project" value="TreeGrafter"/>
</dbReference>
<comment type="subunit">
    <text evidence="1">Interacts with EME1.</text>
</comment>
<keyword evidence="1" id="KW-0540">Nuclease</keyword>
<dbReference type="PANTHER" id="PTHR13451:SF0">
    <property type="entry name" value="CROSSOVER JUNCTION ENDONUCLEASE MUS81"/>
    <property type="match status" value="1"/>
</dbReference>